<dbReference type="EMBL" id="CP114058">
    <property type="protein sequence ID" value="WAT01493.1"/>
    <property type="molecule type" value="Genomic_DNA"/>
</dbReference>
<organism evidence="1 2">
    <name type="scientific">Rouxiella chamberiensis</name>
    <dbReference type="NCBI Taxonomy" id="1513468"/>
    <lineage>
        <taxon>Bacteria</taxon>
        <taxon>Pseudomonadati</taxon>
        <taxon>Pseudomonadota</taxon>
        <taxon>Gammaproteobacteria</taxon>
        <taxon>Enterobacterales</taxon>
        <taxon>Yersiniaceae</taxon>
        <taxon>Rouxiella</taxon>
    </lineage>
</organism>
<evidence type="ECO:0000313" key="2">
    <source>
        <dbReference type="Proteomes" id="UP001164712"/>
    </source>
</evidence>
<protein>
    <submittedName>
        <fullName evidence="1">Uncharacterized protein</fullName>
    </submittedName>
</protein>
<evidence type="ECO:0000313" key="1">
    <source>
        <dbReference type="EMBL" id="WAT01493.1"/>
    </source>
</evidence>
<name>A0ABY7HQI1_9GAMM</name>
<proteinExistence type="predicted"/>
<keyword evidence="2" id="KW-1185">Reference proteome</keyword>
<gene>
    <name evidence="1" type="ORF">O1V66_01525</name>
</gene>
<reference evidence="1" key="1">
    <citation type="submission" date="2022-12" db="EMBL/GenBank/DDBJ databases">
        <title>Complete genome sequence of an Australian strain of Rouxiella badensis DAR84756 and resolution of the R. badensis DSM100043 and R. chamberiensis DSM28324 genomes.</title>
        <authorList>
            <person name="Paul S."/>
            <person name="Anderson P.J."/>
            <person name="Maynard G."/>
            <person name="Dyall-Smith M."/>
            <person name="Kudinha T."/>
        </authorList>
    </citation>
    <scope>NUCLEOTIDE SEQUENCE</scope>
    <source>
        <strain evidence="1">DSM 28324</strain>
    </source>
</reference>
<sequence>MKSAKIDYSRFEEDELIDDGGIDVAFRIRPTPVFYISRHGRFKKCLSRSAAINTLAHFMTQKVFTRANRPSRHPDVKIDRDDKVLWRRGEIREEYWQMQLRCIRRIRRILAKKRDIQKWKIKHDKLVADYQALNKAKPF</sequence>
<accession>A0ABY7HQI1</accession>
<dbReference type="RefSeq" id="WP_045047475.1">
    <property type="nucleotide sequence ID" value="NZ_CP114058.1"/>
</dbReference>
<dbReference type="Proteomes" id="UP001164712">
    <property type="component" value="Chromosome"/>
</dbReference>